<sequence length="96" mass="10870">LDSDQFLFFDLYMTTGVLTSELALNATYLNGLAGATLGILRIKMLNGFQQKTKKAYESSAQFACESTKNIRTVAALTREEDILRIYHNMLDEPMRQ</sequence>
<gene>
    <name evidence="6" type="ORF">RFULGI_LOCUS18106</name>
</gene>
<name>A0A9N9JZS0_9GLOM</name>
<accession>A0A9N9JZS0</accession>
<dbReference type="AlphaFoldDB" id="A0A9N9JZS0"/>
<organism evidence="6 7">
    <name type="scientific">Racocetra fulgida</name>
    <dbReference type="NCBI Taxonomy" id="60492"/>
    <lineage>
        <taxon>Eukaryota</taxon>
        <taxon>Fungi</taxon>
        <taxon>Fungi incertae sedis</taxon>
        <taxon>Mucoromycota</taxon>
        <taxon>Glomeromycotina</taxon>
        <taxon>Glomeromycetes</taxon>
        <taxon>Diversisporales</taxon>
        <taxon>Gigasporaceae</taxon>
        <taxon>Racocetra</taxon>
    </lineage>
</organism>
<dbReference type="GO" id="GO:0005524">
    <property type="term" value="F:ATP binding"/>
    <property type="evidence" value="ECO:0007669"/>
    <property type="project" value="InterPro"/>
</dbReference>
<evidence type="ECO:0000313" key="7">
    <source>
        <dbReference type="Proteomes" id="UP000789396"/>
    </source>
</evidence>
<evidence type="ECO:0000256" key="2">
    <source>
        <dbReference type="ARBA" id="ARBA00022989"/>
    </source>
</evidence>
<feature type="non-terminal residue" evidence="6">
    <location>
        <position position="1"/>
    </location>
</feature>
<evidence type="ECO:0000256" key="1">
    <source>
        <dbReference type="ARBA" id="ARBA00022692"/>
    </source>
</evidence>
<dbReference type="InterPro" id="IPR011527">
    <property type="entry name" value="ABC1_TM_dom"/>
</dbReference>
<dbReference type="InterPro" id="IPR036640">
    <property type="entry name" value="ABC1_TM_sf"/>
</dbReference>
<comment type="caution">
    <text evidence="6">The sequence shown here is derived from an EMBL/GenBank/DDBJ whole genome shotgun (WGS) entry which is preliminary data.</text>
</comment>
<feature type="transmembrane region" description="Helical" evidence="4">
    <location>
        <begin position="22"/>
        <end position="42"/>
    </location>
</feature>
<keyword evidence="3 4" id="KW-0472">Membrane</keyword>
<dbReference type="GO" id="GO:0016020">
    <property type="term" value="C:membrane"/>
    <property type="evidence" value="ECO:0007669"/>
    <property type="project" value="InterPro"/>
</dbReference>
<keyword evidence="7" id="KW-1185">Reference proteome</keyword>
<reference evidence="6" key="1">
    <citation type="submission" date="2021-06" db="EMBL/GenBank/DDBJ databases">
        <authorList>
            <person name="Kallberg Y."/>
            <person name="Tangrot J."/>
            <person name="Rosling A."/>
        </authorList>
    </citation>
    <scope>NUCLEOTIDE SEQUENCE</scope>
    <source>
        <strain evidence="6">IN212</strain>
    </source>
</reference>
<dbReference type="Proteomes" id="UP000789396">
    <property type="component" value="Unassembled WGS sequence"/>
</dbReference>
<dbReference type="SUPFAM" id="SSF90123">
    <property type="entry name" value="ABC transporter transmembrane region"/>
    <property type="match status" value="1"/>
</dbReference>
<feature type="domain" description="ABC transmembrane type-1" evidence="5">
    <location>
        <begin position="37"/>
        <end position="95"/>
    </location>
</feature>
<dbReference type="Pfam" id="PF00664">
    <property type="entry name" value="ABC_membrane"/>
    <property type="match status" value="1"/>
</dbReference>
<evidence type="ECO:0000256" key="3">
    <source>
        <dbReference type="ARBA" id="ARBA00023136"/>
    </source>
</evidence>
<feature type="non-terminal residue" evidence="6">
    <location>
        <position position="96"/>
    </location>
</feature>
<keyword evidence="2 4" id="KW-1133">Transmembrane helix</keyword>
<dbReference type="Gene3D" id="1.20.1560.10">
    <property type="entry name" value="ABC transporter type 1, transmembrane domain"/>
    <property type="match status" value="1"/>
</dbReference>
<keyword evidence="1 4" id="KW-0812">Transmembrane</keyword>
<dbReference type="GO" id="GO:0140359">
    <property type="term" value="F:ABC-type transporter activity"/>
    <property type="evidence" value="ECO:0007669"/>
    <property type="project" value="InterPro"/>
</dbReference>
<dbReference type="OrthoDB" id="10411908at2759"/>
<evidence type="ECO:0000259" key="5">
    <source>
        <dbReference type="Pfam" id="PF00664"/>
    </source>
</evidence>
<evidence type="ECO:0000256" key="4">
    <source>
        <dbReference type="SAM" id="Phobius"/>
    </source>
</evidence>
<dbReference type="EMBL" id="CAJVPZ010076601">
    <property type="protein sequence ID" value="CAG8804770.1"/>
    <property type="molecule type" value="Genomic_DNA"/>
</dbReference>
<proteinExistence type="predicted"/>
<protein>
    <submittedName>
        <fullName evidence="6">8542_t:CDS:1</fullName>
    </submittedName>
</protein>
<evidence type="ECO:0000313" key="6">
    <source>
        <dbReference type="EMBL" id="CAG8804770.1"/>
    </source>
</evidence>